<evidence type="ECO:0000313" key="3">
    <source>
        <dbReference type="EMBL" id="MBC1490065.1"/>
    </source>
</evidence>
<dbReference type="Pfam" id="PF11760">
    <property type="entry name" value="CbiG_N"/>
    <property type="match status" value="1"/>
</dbReference>
<dbReference type="NCBIfam" id="NF004464">
    <property type="entry name" value="PRK05788.1-2"/>
    <property type="match status" value="1"/>
</dbReference>
<dbReference type="AlphaFoldDB" id="A0A7X0X9F9"/>
<organism evidence="3 4">
    <name type="scientific">Listeria immobilis</name>
    <dbReference type="NCBI Taxonomy" id="2713502"/>
    <lineage>
        <taxon>Bacteria</taxon>
        <taxon>Bacillati</taxon>
        <taxon>Bacillota</taxon>
        <taxon>Bacilli</taxon>
        <taxon>Bacillales</taxon>
        <taxon>Listeriaceae</taxon>
        <taxon>Listeria</taxon>
    </lineage>
</organism>
<evidence type="ECO:0000259" key="1">
    <source>
        <dbReference type="Pfam" id="PF01890"/>
    </source>
</evidence>
<gene>
    <name evidence="3" type="primary">cbiG</name>
    <name evidence="3" type="ORF">HCJ38_13815</name>
</gene>
<name>A0A7X0X9F9_9LIST</name>
<dbReference type="GO" id="GO:0043779">
    <property type="term" value="F:cobalt-precorrin-5A acetaldehyde-lyase activity"/>
    <property type="evidence" value="ECO:0007669"/>
    <property type="project" value="UniProtKB-EC"/>
</dbReference>
<dbReference type="Proteomes" id="UP000561617">
    <property type="component" value="Unassembled WGS sequence"/>
</dbReference>
<dbReference type="InterPro" id="IPR036518">
    <property type="entry name" value="CobE/GbiG_C_sf"/>
</dbReference>
<dbReference type="Gene3D" id="3.40.50.11220">
    <property type="match status" value="1"/>
</dbReference>
<dbReference type="InterPro" id="IPR021744">
    <property type="entry name" value="CbiG_N"/>
</dbReference>
<sequence>MSIDKIAIIAVTERGRNLAIQLNHKLEGTIFVPEKYKNEKSKALKPNFGEGLQKLFSEYQALICIMATGIVVRTLAPVIQDKLSDPAVLVMDEHGEFIISLLSGHIGGANELTEEIALITNGVAVITTATDRANVAAIDNIAKAINGYLPDFKATTKRINGLLAAGKEVGLYVDELLTIDRRGFTEKPVSPQIYISTKKQIPATNVEQIQLIPKLYVLGVGCRKGISNETIDLAFQHFCEQENIHPRAFSEINSISIKEQEPAIQHLAAKWEMQFIVHTAEKLQTVAEKYPTSEFVKKAVKVGNVALSAADIGSNGNVISTRYAENGVTFAAGKLTNNNNEVAK</sequence>
<dbReference type="GO" id="GO:0009236">
    <property type="term" value="P:cobalamin biosynthetic process"/>
    <property type="evidence" value="ECO:0007669"/>
    <property type="project" value="InterPro"/>
</dbReference>
<reference evidence="3 4" key="1">
    <citation type="submission" date="2020-03" db="EMBL/GenBank/DDBJ databases">
        <title>Soil Listeria distribution.</title>
        <authorList>
            <person name="Liao J."/>
            <person name="Wiedmann M."/>
        </authorList>
    </citation>
    <scope>NUCLEOTIDE SEQUENCE [LARGE SCALE GENOMIC DNA]</scope>
    <source>
        <strain evidence="3 4">FSL L7-1554</strain>
    </source>
</reference>
<comment type="caution">
    <text evidence="3">The sequence shown here is derived from an EMBL/GenBank/DDBJ whole genome shotgun (WGS) entry which is preliminary data.</text>
</comment>
<keyword evidence="3" id="KW-0378">Hydrolase</keyword>
<evidence type="ECO:0000259" key="2">
    <source>
        <dbReference type="Pfam" id="PF11760"/>
    </source>
</evidence>
<dbReference type="RefSeq" id="WP_185381580.1">
    <property type="nucleotide sequence ID" value="NZ_JAASTW010000024.1"/>
</dbReference>
<dbReference type="PANTHER" id="PTHR37477:SF1">
    <property type="entry name" value="COBALT-PRECORRIN-5A HYDROLASE"/>
    <property type="match status" value="1"/>
</dbReference>
<dbReference type="EC" id="3.7.1.12" evidence="3"/>
<feature type="domain" description="CobE/GbiG C-terminal" evidence="1">
    <location>
        <begin position="216"/>
        <end position="332"/>
    </location>
</feature>
<evidence type="ECO:0000313" key="4">
    <source>
        <dbReference type="Proteomes" id="UP000561617"/>
    </source>
</evidence>
<proteinExistence type="predicted"/>
<dbReference type="SUPFAM" id="SSF159672">
    <property type="entry name" value="CbiG N-terminal domain-like"/>
    <property type="match status" value="1"/>
</dbReference>
<dbReference type="InterPro" id="IPR052553">
    <property type="entry name" value="CbiG_hydrolase"/>
</dbReference>
<dbReference type="InterPro" id="IPR038029">
    <property type="entry name" value="GbiG_N_sf"/>
</dbReference>
<feature type="domain" description="Cobalamin synthesis G N-terminal" evidence="2">
    <location>
        <begin position="52"/>
        <end position="131"/>
    </location>
</feature>
<dbReference type="EMBL" id="JAASTW010000024">
    <property type="protein sequence ID" value="MBC1490065.1"/>
    <property type="molecule type" value="Genomic_DNA"/>
</dbReference>
<accession>A0A7X0X9F9</accession>
<dbReference type="InterPro" id="IPR002750">
    <property type="entry name" value="CobE/GbiG_C"/>
</dbReference>
<protein>
    <submittedName>
        <fullName evidence="3">Cobalt-precorrin 5A hydrolase</fullName>
        <ecNumber evidence="3">3.7.1.12</ecNumber>
    </submittedName>
</protein>
<dbReference type="PANTHER" id="PTHR37477">
    <property type="entry name" value="COBALT-PRECORRIN-5A HYDROLASE"/>
    <property type="match status" value="1"/>
</dbReference>
<dbReference type="Pfam" id="PF01890">
    <property type="entry name" value="CbiG_C"/>
    <property type="match status" value="1"/>
</dbReference>
<dbReference type="Gene3D" id="3.30.420.180">
    <property type="entry name" value="CobE/GbiG C-terminal domain"/>
    <property type="match status" value="1"/>
</dbReference>
<dbReference type="SUPFAM" id="SSF159664">
    <property type="entry name" value="CobE/GbiG C-terminal domain-like"/>
    <property type="match status" value="1"/>
</dbReference>